<dbReference type="PANTHER" id="PTHR37531">
    <property type="entry name" value="HEME EXPORTER PROTEIN D"/>
    <property type="match status" value="1"/>
</dbReference>
<comment type="similarity">
    <text evidence="3 12">Belongs to the CcmD/CycX/HelD family.</text>
</comment>
<dbReference type="PANTHER" id="PTHR37531:SF1">
    <property type="entry name" value="HEME EXPORTER PROTEIN D"/>
    <property type="match status" value="1"/>
</dbReference>
<dbReference type="EMBL" id="BPMK01000011">
    <property type="protein sequence ID" value="GIZ52707.1"/>
    <property type="molecule type" value="Genomic_DNA"/>
</dbReference>
<evidence type="ECO:0000256" key="3">
    <source>
        <dbReference type="ARBA" id="ARBA00008741"/>
    </source>
</evidence>
<feature type="region of interest" description="Disordered" evidence="13">
    <location>
        <begin position="44"/>
        <end position="63"/>
    </location>
</feature>
<comment type="subcellular location">
    <subcellularLocation>
        <location evidence="2 12">Cell inner membrane</location>
        <topology evidence="2 12">Single-pass membrane protein</topology>
    </subcellularLocation>
</comment>
<accession>A0ABQ4Q666</accession>
<evidence type="ECO:0000256" key="5">
    <source>
        <dbReference type="ARBA" id="ARBA00022448"/>
    </source>
</evidence>
<keyword evidence="7 12" id="KW-0997">Cell inner membrane</keyword>
<reference evidence="14 15" key="1">
    <citation type="journal article" date="2022" name="Int. J. Syst. Evol. Microbiol.">
        <title>Noviherbaspirillum aridicola sp. nov., isolated from an arid soil in Pakistan.</title>
        <authorList>
            <person name="Khan I.U."/>
            <person name="Saqib M."/>
            <person name="Amin A."/>
            <person name="Hussain F."/>
            <person name="Li L."/>
            <person name="Liu Y.H."/>
            <person name="Fang B.Z."/>
            <person name="Ahmed I."/>
            <person name="Li W.J."/>
        </authorList>
    </citation>
    <scope>NUCLEOTIDE SEQUENCE [LARGE SCALE GENOMIC DNA]</scope>
    <source>
        <strain evidence="14 15">NCCP-691</strain>
    </source>
</reference>
<evidence type="ECO:0000256" key="10">
    <source>
        <dbReference type="ARBA" id="ARBA00022989"/>
    </source>
</evidence>
<evidence type="ECO:0000256" key="2">
    <source>
        <dbReference type="ARBA" id="ARBA00004377"/>
    </source>
</evidence>
<proteinExistence type="inferred from homology"/>
<evidence type="ECO:0000256" key="6">
    <source>
        <dbReference type="ARBA" id="ARBA00022475"/>
    </source>
</evidence>
<keyword evidence="5 12" id="KW-0813">Transport</keyword>
<dbReference type="RefSeq" id="WP_220809122.1">
    <property type="nucleotide sequence ID" value="NZ_BPMK01000011.1"/>
</dbReference>
<dbReference type="NCBIfam" id="TIGR03141">
    <property type="entry name" value="cytochro_ccmD"/>
    <property type="match status" value="1"/>
</dbReference>
<dbReference type="Pfam" id="PF04995">
    <property type="entry name" value="CcmD"/>
    <property type="match status" value="1"/>
</dbReference>
<evidence type="ECO:0000256" key="13">
    <source>
        <dbReference type="SAM" id="MobiDB-lite"/>
    </source>
</evidence>
<keyword evidence="6 12" id="KW-1003">Cell membrane</keyword>
<evidence type="ECO:0000256" key="9">
    <source>
        <dbReference type="ARBA" id="ARBA00022748"/>
    </source>
</evidence>
<evidence type="ECO:0000256" key="8">
    <source>
        <dbReference type="ARBA" id="ARBA00022692"/>
    </source>
</evidence>
<feature type="transmembrane region" description="Helical" evidence="12">
    <location>
        <begin position="15"/>
        <end position="37"/>
    </location>
</feature>
<comment type="function">
    <text evidence="1 12">Required for the export of heme to the periplasm for the biogenesis of c-type cytochromes.</text>
</comment>
<evidence type="ECO:0000313" key="14">
    <source>
        <dbReference type="EMBL" id="GIZ52707.1"/>
    </source>
</evidence>
<dbReference type="Proteomes" id="UP000887222">
    <property type="component" value="Unassembled WGS sequence"/>
</dbReference>
<keyword evidence="15" id="KW-1185">Reference proteome</keyword>
<evidence type="ECO:0000256" key="7">
    <source>
        <dbReference type="ARBA" id="ARBA00022519"/>
    </source>
</evidence>
<organism evidence="14 15">
    <name type="scientific">Noviherbaspirillum aridicola</name>
    <dbReference type="NCBI Taxonomy" id="2849687"/>
    <lineage>
        <taxon>Bacteria</taxon>
        <taxon>Pseudomonadati</taxon>
        <taxon>Pseudomonadota</taxon>
        <taxon>Betaproteobacteria</taxon>
        <taxon>Burkholderiales</taxon>
        <taxon>Oxalobacteraceae</taxon>
        <taxon>Noviherbaspirillum</taxon>
    </lineage>
</organism>
<keyword evidence="9 12" id="KW-0201">Cytochrome c-type biogenesis</keyword>
<gene>
    <name evidence="14" type="ORF">NCCP691_27210</name>
</gene>
<keyword evidence="8 12" id="KW-0812">Transmembrane</keyword>
<protein>
    <recommendedName>
        <fullName evidence="4 12">Heme exporter protein D</fullName>
    </recommendedName>
</protein>
<name>A0ABQ4Q666_9BURK</name>
<evidence type="ECO:0000256" key="11">
    <source>
        <dbReference type="ARBA" id="ARBA00023136"/>
    </source>
</evidence>
<dbReference type="InterPro" id="IPR052075">
    <property type="entry name" value="Heme_exporter_D"/>
</dbReference>
<evidence type="ECO:0000256" key="4">
    <source>
        <dbReference type="ARBA" id="ARBA00016461"/>
    </source>
</evidence>
<keyword evidence="11 12" id="KW-0472">Membrane</keyword>
<evidence type="ECO:0000256" key="1">
    <source>
        <dbReference type="ARBA" id="ARBA00002442"/>
    </source>
</evidence>
<evidence type="ECO:0000313" key="15">
    <source>
        <dbReference type="Proteomes" id="UP000887222"/>
    </source>
</evidence>
<dbReference type="InterPro" id="IPR007078">
    <property type="entry name" value="Haem_export_protD_CcmD"/>
</dbReference>
<sequence length="63" mass="6863">MNWNSVGDFLAMGGYGLYVWGSVVVSGLLLAGEVGALKMRSAGLKKRHARQAGRSRRARKENQ</sequence>
<evidence type="ECO:0000256" key="12">
    <source>
        <dbReference type="RuleBase" id="RU363101"/>
    </source>
</evidence>
<comment type="caution">
    <text evidence="14">The sequence shown here is derived from an EMBL/GenBank/DDBJ whole genome shotgun (WGS) entry which is preliminary data.</text>
</comment>
<keyword evidence="10 12" id="KW-1133">Transmembrane helix</keyword>